<dbReference type="NCBIfam" id="TIGR03370">
    <property type="entry name" value="VPLPA-CTERM"/>
    <property type="match status" value="1"/>
</dbReference>
<keyword evidence="2" id="KW-0732">Signal</keyword>
<reference evidence="3 4" key="1">
    <citation type="submission" date="2018-05" db="EMBL/GenBank/DDBJ databases">
        <title>Rhodobacteraceae gen. nov., sp. nov. isolated from sea water.</title>
        <authorList>
            <person name="Ren Y."/>
        </authorList>
    </citation>
    <scope>NUCLEOTIDE SEQUENCE [LARGE SCALE GENOMIC DNA]</scope>
    <source>
        <strain evidence="3 4">TG-679</strain>
    </source>
</reference>
<evidence type="ECO:0000256" key="1">
    <source>
        <dbReference type="SAM" id="Phobius"/>
    </source>
</evidence>
<evidence type="ECO:0000313" key="4">
    <source>
        <dbReference type="Proteomes" id="UP000245680"/>
    </source>
</evidence>
<evidence type="ECO:0000313" key="3">
    <source>
        <dbReference type="EMBL" id="PWR01999.1"/>
    </source>
</evidence>
<protein>
    <recommendedName>
        <fullName evidence="5">VPLPA-CTERM sorting domain-containing protein</fullName>
    </recommendedName>
</protein>
<name>A0A2V2LHW6_9RHOB</name>
<comment type="caution">
    <text evidence="3">The sequence shown here is derived from an EMBL/GenBank/DDBJ whole genome shotgun (WGS) entry which is preliminary data.</text>
</comment>
<keyword evidence="1" id="KW-0812">Transmembrane</keyword>
<sequence>MKNLATAALYLCLVAGAAQATTVHDEATDGDLPGILGAIGSAANVDLGLLPAGVSTVIGTIDAGTLGGPVDDGPDEFDVVTFSVAGNFSVDITDVSGNVGGALYGDGGGCCYTFLGSGGFSIGATTDVFASLGVLGAGVYAFSIVPSGNLGQHGYSFSINVASSVDAPVPLPAGVVLLATGLGGLGLASRRRKAHRTRSEV</sequence>
<dbReference type="Proteomes" id="UP000245680">
    <property type="component" value="Unassembled WGS sequence"/>
</dbReference>
<keyword evidence="1" id="KW-1133">Transmembrane helix</keyword>
<keyword evidence="1" id="KW-0472">Membrane</keyword>
<feature type="chain" id="PRO_5015906344" description="VPLPA-CTERM sorting domain-containing protein" evidence="2">
    <location>
        <begin position="21"/>
        <end position="201"/>
    </location>
</feature>
<dbReference type="EMBL" id="QGKU01000044">
    <property type="protein sequence ID" value="PWR01999.1"/>
    <property type="molecule type" value="Genomic_DNA"/>
</dbReference>
<keyword evidence="4" id="KW-1185">Reference proteome</keyword>
<proteinExistence type="predicted"/>
<dbReference type="RefSeq" id="WP_109812307.1">
    <property type="nucleotide sequence ID" value="NZ_QGKU01000044.1"/>
</dbReference>
<evidence type="ECO:0000256" key="2">
    <source>
        <dbReference type="SAM" id="SignalP"/>
    </source>
</evidence>
<evidence type="ECO:0008006" key="5">
    <source>
        <dbReference type="Google" id="ProtNLM"/>
    </source>
</evidence>
<organism evidence="3 4">
    <name type="scientific">Meridianimarinicoccus roseus</name>
    <dbReference type="NCBI Taxonomy" id="2072018"/>
    <lineage>
        <taxon>Bacteria</taxon>
        <taxon>Pseudomonadati</taxon>
        <taxon>Pseudomonadota</taxon>
        <taxon>Alphaproteobacteria</taxon>
        <taxon>Rhodobacterales</taxon>
        <taxon>Paracoccaceae</taxon>
        <taxon>Meridianimarinicoccus</taxon>
    </lineage>
</organism>
<feature type="transmembrane region" description="Helical" evidence="1">
    <location>
        <begin position="169"/>
        <end position="188"/>
    </location>
</feature>
<feature type="signal peptide" evidence="2">
    <location>
        <begin position="1"/>
        <end position="20"/>
    </location>
</feature>
<dbReference type="AlphaFoldDB" id="A0A2V2LHW6"/>
<dbReference type="InterPro" id="IPR022472">
    <property type="entry name" value="VPLPA-CTERM"/>
</dbReference>
<accession>A0A2V2LHW6</accession>
<gene>
    <name evidence="3" type="ORF">DKT77_13970</name>
</gene>